<protein>
    <submittedName>
        <fullName evidence="2">Uncharacterized protein</fullName>
    </submittedName>
</protein>
<dbReference type="EMBL" id="JAAMPI010001383">
    <property type="protein sequence ID" value="KAF4625421.1"/>
    <property type="molecule type" value="Genomic_DNA"/>
</dbReference>
<comment type="caution">
    <text evidence="2">The sequence shown here is derived from an EMBL/GenBank/DDBJ whole genome shotgun (WGS) entry which is preliminary data.</text>
</comment>
<feature type="chain" id="PRO_5034852146" evidence="1">
    <location>
        <begin position="20"/>
        <end position="229"/>
    </location>
</feature>
<sequence length="229" mass="26502">MKFFALAAAFSGFLTVANAVESRSPCDPISKYSTEWFLANTKPEYRFKSFDSTALFYTQGLSERARKFARQARNKITIWDVWPCENYFIKSTRQNPLACIMEDAKEEMAYFENMSRAFAMMAANVASVMHRDIENPPMSTIWGRIELPVLQAASNPWGTVNYITAIDAEDVHRRKIEWIRHYSGMLYDNAEAVIQKILHAREEEGVENLEKREEDACPLMSIRPEHPLW</sequence>
<evidence type="ECO:0000313" key="3">
    <source>
        <dbReference type="Proteomes" id="UP000566819"/>
    </source>
</evidence>
<dbReference type="AlphaFoldDB" id="A0A8H4VWQ5"/>
<dbReference type="OrthoDB" id="3478295at2759"/>
<evidence type="ECO:0000313" key="2">
    <source>
        <dbReference type="EMBL" id="KAF4625421.1"/>
    </source>
</evidence>
<keyword evidence="3" id="KW-1185">Reference proteome</keyword>
<dbReference type="Proteomes" id="UP000566819">
    <property type="component" value="Unassembled WGS sequence"/>
</dbReference>
<organism evidence="2 3">
    <name type="scientific">Cudoniella acicularis</name>
    <dbReference type="NCBI Taxonomy" id="354080"/>
    <lineage>
        <taxon>Eukaryota</taxon>
        <taxon>Fungi</taxon>
        <taxon>Dikarya</taxon>
        <taxon>Ascomycota</taxon>
        <taxon>Pezizomycotina</taxon>
        <taxon>Leotiomycetes</taxon>
        <taxon>Helotiales</taxon>
        <taxon>Tricladiaceae</taxon>
        <taxon>Cudoniella</taxon>
    </lineage>
</organism>
<reference evidence="2 3" key="1">
    <citation type="submission" date="2020-03" db="EMBL/GenBank/DDBJ databases">
        <title>Draft Genome Sequence of Cudoniella acicularis.</title>
        <authorList>
            <person name="Buettner E."/>
            <person name="Kellner H."/>
        </authorList>
    </citation>
    <scope>NUCLEOTIDE SEQUENCE [LARGE SCALE GENOMIC DNA]</scope>
    <source>
        <strain evidence="2 3">DSM 108380</strain>
    </source>
</reference>
<name>A0A8H4VWQ5_9HELO</name>
<evidence type="ECO:0000256" key="1">
    <source>
        <dbReference type="SAM" id="SignalP"/>
    </source>
</evidence>
<keyword evidence="1" id="KW-0732">Signal</keyword>
<proteinExistence type="predicted"/>
<gene>
    <name evidence="2" type="ORF">G7Y89_g12748</name>
</gene>
<feature type="signal peptide" evidence="1">
    <location>
        <begin position="1"/>
        <end position="19"/>
    </location>
</feature>
<accession>A0A8H4VWQ5</accession>